<dbReference type="InterPro" id="IPR036514">
    <property type="entry name" value="SGNH_hydro_sf"/>
</dbReference>
<feature type="chain" id="PRO_5032352744" description="Sialate O-acetylesterase domain-containing protein" evidence="2">
    <location>
        <begin position="19"/>
        <end position="302"/>
    </location>
</feature>
<evidence type="ECO:0000259" key="3">
    <source>
        <dbReference type="Pfam" id="PF03629"/>
    </source>
</evidence>
<evidence type="ECO:0000313" key="5">
    <source>
        <dbReference type="Proteomes" id="UP000631114"/>
    </source>
</evidence>
<evidence type="ECO:0000256" key="1">
    <source>
        <dbReference type="ARBA" id="ARBA00022801"/>
    </source>
</evidence>
<proteinExistence type="predicted"/>
<dbReference type="PANTHER" id="PTHR31988:SF15">
    <property type="entry name" value="ESTERASE, PUTATIVE (DUF303)-RELATED"/>
    <property type="match status" value="1"/>
</dbReference>
<dbReference type="Pfam" id="PF03629">
    <property type="entry name" value="SASA"/>
    <property type="match status" value="1"/>
</dbReference>
<name>A0A835HPM7_9MAGN</name>
<feature type="signal peptide" evidence="2">
    <location>
        <begin position="1"/>
        <end position="18"/>
    </location>
</feature>
<dbReference type="AlphaFoldDB" id="A0A835HPM7"/>
<dbReference type="GO" id="GO:0016787">
    <property type="term" value="F:hydrolase activity"/>
    <property type="evidence" value="ECO:0007669"/>
    <property type="project" value="UniProtKB-KW"/>
</dbReference>
<accession>A0A835HPM7</accession>
<dbReference type="Gene3D" id="3.40.50.1110">
    <property type="entry name" value="SGNH hydrolase"/>
    <property type="match status" value="1"/>
</dbReference>
<comment type="caution">
    <text evidence="4">The sequence shown here is derived from an EMBL/GenBank/DDBJ whole genome shotgun (WGS) entry which is preliminary data.</text>
</comment>
<evidence type="ECO:0000313" key="4">
    <source>
        <dbReference type="EMBL" id="KAF9603466.1"/>
    </source>
</evidence>
<reference evidence="4 5" key="1">
    <citation type="submission" date="2020-10" db="EMBL/GenBank/DDBJ databases">
        <title>The Coptis chinensis genome and diversification of protoberbering-type alkaloids.</title>
        <authorList>
            <person name="Wang B."/>
            <person name="Shu S."/>
            <person name="Song C."/>
            <person name="Liu Y."/>
        </authorList>
    </citation>
    <scope>NUCLEOTIDE SEQUENCE [LARGE SCALE GENOMIC DNA]</scope>
    <source>
        <strain evidence="4">HL-2020</strain>
        <tissue evidence="4">Leaf</tissue>
    </source>
</reference>
<keyword evidence="1" id="KW-0378">Hydrolase</keyword>
<dbReference type="PANTHER" id="PTHR31988">
    <property type="entry name" value="ESTERASE, PUTATIVE (DUF303)-RELATED"/>
    <property type="match status" value="1"/>
</dbReference>
<keyword evidence="2" id="KW-0732">Signal</keyword>
<gene>
    <name evidence="4" type="ORF">IFM89_036269</name>
</gene>
<dbReference type="Proteomes" id="UP000631114">
    <property type="component" value="Unassembled WGS sequence"/>
</dbReference>
<sequence>MSTLLLLLLLAYSELANSSQLVHRSEFQHKNIFILAGQSNMAGRGGVIGDKWDGIVPPECQLNPSILRLNARLGWEQAREPIHADIDVNKTCGIGPGMAFANAIQEMDTNIGVVGLVPCAIGGTNISEWSRGMSLYNELVKRATVALESGGTIRAILWYQGESDTVSRVDAESYKVKLETFFLDLRSDLQSPRLPIIQVALASGQGPFVETVREAQLGLHLPNVLCVDAKGSQLEPDGLHLTTLAQVRLGQILAQEFIETLQNPMAIVQNASPASRSLGLMYLYLGSIWRCFVTYNIVVLII</sequence>
<protein>
    <recommendedName>
        <fullName evidence="3">Sialate O-acetylesterase domain-containing protein</fullName>
    </recommendedName>
</protein>
<keyword evidence="5" id="KW-1185">Reference proteome</keyword>
<dbReference type="InterPro" id="IPR052940">
    <property type="entry name" value="Carb_Esterase_6"/>
</dbReference>
<evidence type="ECO:0000256" key="2">
    <source>
        <dbReference type="SAM" id="SignalP"/>
    </source>
</evidence>
<dbReference type="SUPFAM" id="SSF52266">
    <property type="entry name" value="SGNH hydrolase"/>
    <property type="match status" value="1"/>
</dbReference>
<dbReference type="EMBL" id="JADFTS010000006">
    <property type="protein sequence ID" value="KAF9603466.1"/>
    <property type="molecule type" value="Genomic_DNA"/>
</dbReference>
<dbReference type="OrthoDB" id="42638at2759"/>
<feature type="domain" description="Sialate O-acetylesterase" evidence="3">
    <location>
        <begin position="30"/>
        <end position="258"/>
    </location>
</feature>
<dbReference type="InterPro" id="IPR005181">
    <property type="entry name" value="SASA"/>
</dbReference>
<organism evidence="4 5">
    <name type="scientific">Coptis chinensis</name>
    <dbReference type="NCBI Taxonomy" id="261450"/>
    <lineage>
        <taxon>Eukaryota</taxon>
        <taxon>Viridiplantae</taxon>
        <taxon>Streptophyta</taxon>
        <taxon>Embryophyta</taxon>
        <taxon>Tracheophyta</taxon>
        <taxon>Spermatophyta</taxon>
        <taxon>Magnoliopsida</taxon>
        <taxon>Ranunculales</taxon>
        <taxon>Ranunculaceae</taxon>
        <taxon>Coptidoideae</taxon>
        <taxon>Coptis</taxon>
    </lineage>
</organism>